<proteinExistence type="predicted"/>
<keyword evidence="1" id="KW-0472">Membrane</keyword>
<keyword evidence="1" id="KW-1133">Transmembrane helix</keyword>
<dbReference type="Pfam" id="PF07331">
    <property type="entry name" value="TctB"/>
    <property type="match status" value="1"/>
</dbReference>
<gene>
    <name evidence="3" type="ORF">GE300_06305</name>
</gene>
<reference evidence="3 4" key="1">
    <citation type="submission" date="2019-10" db="EMBL/GenBank/DDBJ databases">
        <title>Cognatihalovulum marinum gen. nov. sp. nov., a new member of the family Rhodobacteraceae isolated from deep seawater of the Northwest Indian Ocean.</title>
        <authorList>
            <person name="Ruan C."/>
            <person name="Wang J."/>
            <person name="Zheng X."/>
            <person name="Song L."/>
            <person name="Zhu Y."/>
            <person name="Huang Y."/>
            <person name="Lu Z."/>
            <person name="Du W."/>
            <person name="Huang L."/>
            <person name="Dai X."/>
        </authorList>
    </citation>
    <scope>NUCLEOTIDE SEQUENCE [LARGE SCALE GENOMIC DNA]</scope>
    <source>
        <strain evidence="3 4">2CG4</strain>
    </source>
</reference>
<feature type="domain" description="DUF1468" evidence="2">
    <location>
        <begin position="8"/>
        <end position="147"/>
    </location>
</feature>
<accession>A0A6L5YY39</accession>
<evidence type="ECO:0000259" key="2">
    <source>
        <dbReference type="Pfam" id="PF07331"/>
    </source>
</evidence>
<evidence type="ECO:0000313" key="4">
    <source>
        <dbReference type="Proteomes" id="UP000474957"/>
    </source>
</evidence>
<evidence type="ECO:0000313" key="3">
    <source>
        <dbReference type="EMBL" id="MSU89231.1"/>
    </source>
</evidence>
<dbReference type="InterPro" id="IPR009936">
    <property type="entry name" value="DUF1468"/>
</dbReference>
<sequence>MKADRLFLGLLIVLVGVALIASSFEYASLPGQAYGAGTMPRVVGSFGILLGLALLVQGWRQGAARQRFARADWARDRRGLAVLAVLLAVVVYILAAGAIGFIPVAGTLLVVLMLLGRVRVLPAVVVSVIASVTVYVVFSRFLLVPLPGGPLESLLW</sequence>
<name>A0A6L5YY39_9RHOB</name>
<evidence type="ECO:0000256" key="1">
    <source>
        <dbReference type="SAM" id="Phobius"/>
    </source>
</evidence>
<dbReference type="RefSeq" id="WP_154445714.1">
    <property type="nucleotide sequence ID" value="NZ_WIND01000003.1"/>
</dbReference>
<dbReference type="AlphaFoldDB" id="A0A6L5YY39"/>
<dbReference type="Proteomes" id="UP000474957">
    <property type="component" value="Unassembled WGS sequence"/>
</dbReference>
<keyword evidence="4" id="KW-1185">Reference proteome</keyword>
<dbReference type="EMBL" id="WIND01000003">
    <property type="protein sequence ID" value="MSU89231.1"/>
    <property type="molecule type" value="Genomic_DNA"/>
</dbReference>
<comment type="caution">
    <text evidence="3">The sequence shown here is derived from an EMBL/GenBank/DDBJ whole genome shotgun (WGS) entry which is preliminary data.</text>
</comment>
<feature type="transmembrane region" description="Helical" evidence="1">
    <location>
        <begin position="39"/>
        <end position="59"/>
    </location>
</feature>
<feature type="transmembrane region" description="Helical" evidence="1">
    <location>
        <begin position="119"/>
        <end position="138"/>
    </location>
</feature>
<feature type="transmembrane region" description="Helical" evidence="1">
    <location>
        <begin position="80"/>
        <end position="113"/>
    </location>
</feature>
<organism evidence="3 4">
    <name type="scientific">Halovulum marinum</name>
    <dbReference type="NCBI Taxonomy" id="2662447"/>
    <lineage>
        <taxon>Bacteria</taxon>
        <taxon>Pseudomonadati</taxon>
        <taxon>Pseudomonadota</taxon>
        <taxon>Alphaproteobacteria</taxon>
        <taxon>Rhodobacterales</taxon>
        <taxon>Paracoccaceae</taxon>
        <taxon>Halovulum</taxon>
    </lineage>
</organism>
<keyword evidence="1" id="KW-0812">Transmembrane</keyword>
<protein>
    <recommendedName>
        <fullName evidence="2">DUF1468 domain-containing protein</fullName>
    </recommendedName>
</protein>